<evidence type="ECO:0000313" key="3">
    <source>
        <dbReference type="EMBL" id="GBR44241.1"/>
    </source>
</evidence>
<dbReference type="EMBL" id="BAQB01000003">
    <property type="protein sequence ID" value="GBR44241.1"/>
    <property type="molecule type" value="Genomic_DNA"/>
</dbReference>
<name>A0ABQ0QGR3_9PROT</name>
<organism evidence="3 4">
    <name type="scientific">Neokomagataea tanensis NBRC 106556</name>
    <dbReference type="NCBI Taxonomy" id="1223519"/>
    <lineage>
        <taxon>Bacteria</taxon>
        <taxon>Pseudomonadati</taxon>
        <taxon>Pseudomonadota</taxon>
        <taxon>Alphaproteobacteria</taxon>
        <taxon>Acetobacterales</taxon>
        <taxon>Acetobacteraceae</taxon>
        <taxon>Neokomagataea</taxon>
    </lineage>
</organism>
<sequence length="418" mass="41022">MDRAIVYPGSVPMDTDLLRVGRYSKAAVGIAADMVFGPGVTAATGLSCTPSPDGLSLTIGVGAISASGVMDATHCGGVGAGLPSDLSPVTVQYVNASDVIVPVSNTGANFTVYAVCSEQDVDATVLPFYSVNNPSQTQAGPNNTGQALPTRRVASMSFVVATSSPQAPVGGIVIALYTLNVPSGVQNLSGLHAIPLDVFWPTIPQMATRALLENVTQSTQFLLENTALQVPQWATSVELRVIGGGGGGASSTTVNVNGSLSGSGGGAGGDAWGGYSVDPTNGAPLVVTIGHGGGSGQTGGTTLITYQGRVLLQANGGQGGSFYSPTGSAGGDGGSSSGGTIWNQTGSTGADGQCGALVFAGHGGAGPWGGAGRSGSQGGRSATHYGAGGGGAYSVSTEGLPSLGGAGYQGCVLYRFLP</sequence>
<dbReference type="Pfam" id="PF21722">
    <property type="entry name" value="Gly_rich_2"/>
    <property type="match status" value="1"/>
</dbReference>
<evidence type="ECO:0000256" key="1">
    <source>
        <dbReference type="SAM" id="MobiDB-lite"/>
    </source>
</evidence>
<feature type="region of interest" description="Disordered" evidence="1">
    <location>
        <begin position="323"/>
        <end position="345"/>
    </location>
</feature>
<evidence type="ECO:0000259" key="2">
    <source>
        <dbReference type="Pfam" id="PF21722"/>
    </source>
</evidence>
<feature type="compositionally biased region" description="Gly residues" evidence="1">
    <location>
        <begin position="328"/>
        <end position="337"/>
    </location>
</feature>
<dbReference type="Proteomes" id="UP001062443">
    <property type="component" value="Unassembled WGS sequence"/>
</dbReference>
<comment type="caution">
    <text evidence="3">The sequence shown here is derived from an EMBL/GenBank/DDBJ whole genome shotgun (WGS) entry which is preliminary data.</text>
</comment>
<dbReference type="InterPro" id="IPR049304">
    <property type="entry name" value="Gly_rich_dom"/>
</dbReference>
<accession>A0ABQ0QGR3</accession>
<gene>
    <name evidence="3" type="ORF">AA106556_0361</name>
</gene>
<keyword evidence="4" id="KW-1185">Reference proteome</keyword>
<evidence type="ECO:0000313" key="4">
    <source>
        <dbReference type="Proteomes" id="UP001062443"/>
    </source>
</evidence>
<feature type="domain" description="Glycine-rich" evidence="2">
    <location>
        <begin position="226"/>
        <end position="416"/>
    </location>
</feature>
<proteinExistence type="predicted"/>
<protein>
    <recommendedName>
        <fullName evidence="2">Glycine-rich domain-containing protein</fullName>
    </recommendedName>
</protein>
<reference evidence="3" key="1">
    <citation type="submission" date="2013-04" db="EMBL/GenBank/DDBJ databases">
        <title>The genome sequencing project of 58 acetic acid bacteria.</title>
        <authorList>
            <person name="Okamoto-Kainuma A."/>
            <person name="Ishikawa M."/>
            <person name="Umino S."/>
            <person name="Koizumi Y."/>
            <person name="Shiwa Y."/>
            <person name="Yoshikawa H."/>
            <person name="Matsutani M."/>
            <person name="Matsushita K."/>
        </authorList>
    </citation>
    <scope>NUCLEOTIDE SEQUENCE</scope>
    <source>
        <strain evidence="3">NBRC 106556</strain>
    </source>
</reference>